<name>A0A9N9KF72_9GLOM</name>
<proteinExistence type="predicted"/>
<reference evidence="2" key="1">
    <citation type="submission" date="2021-06" db="EMBL/GenBank/DDBJ databases">
        <authorList>
            <person name="Kallberg Y."/>
            <person name="Tangrot J."/>
            <person name="Rosling A."/>
        </authorList>
    </citation>
    <scope>NUCLEOTIDE SEQUENCE</scope>
    <source>
        <strain evidence="2">MA453B</strain>
    </source>
</reference>
<evidence type="ECO:0000313" key="3">
    <source>
        <dbReference type="Proteomes" id="UP000789405"/>
    </source>
</evidence>
<dbReference type="OrthoDB" id="2432658at2759"/>
<sequence length="136" mass="15810">QPKKKLSAKQNDSIISQSVFTSYDEMQKFFQAMMEKQKTESKAEIEKQKAEIEKLKAEFETKMTQQSKKSCSPKDISREEALQWLDKAFPPPIPTKPERLHSSNQNARIDRIELKIDEIGQMTSQFGKMMLDNKKP</sequence>
<dbReference type="EMBL" id="CAJVPY010069824">
    <property type="protein sequence ID" value="CAG8827521.1"/>
    <property type="molecule type" value="Genomic_DNA"/>
</dbReference>
<comment type="caution">
    <text evidence="2">The sequence shown here is derived from an EMBL/GenBank/DDBJ whole genome shotgun (WGS) entry which is preliminary data.</text>
</comment>
<dbReference type="AlphaFoldDB" id="A0A9N9KF72"/>
<feature type="non-terminal residue" evidence="2">
    <location>
        <position position="1"/>
    </location>
</feature>
<feature type="coiled-coil region" evidence="1">
    <location>
        <begin position="31"/>
        <end position="65"/>
    </location>
</feature>
<accession>A0A9N9KF72</accession>
<evidence type="ECO:0000313" key="2">
    <source>
        <dbReference type="EMBL" id="CAG8827521.1"/>
    </source>
</evidence>
<feature type="non-terminal residue" evidence="2">
    <location>
        <position position="136"/>
    </location>
</feature>
<gene>
    <name evidence="2" type="ORF">DERYTH_LOCUS28315</name>
</gene>
<keyword evidence="3" id="KW-1185">Reference proteome</keyword>
<protein>
    <submittedName>
        <fullName evidence="2">10374_t:CDS:1</fullName>
    </submittedName>
</protein>
<evidence type="ECO:0000256" key="1">
    <source>
        <dbReference type="SAM" id="Coils"/>
    </source>
</evidence>
<organism evidence="2 3">
    <name type="scientific">Dentiscutata erythropus</name>
    <dbReference type="NCBI Taxonomy" id="1348616"/>
    <lineage>
        <taxon>Eukaryota</taxon>
        <taxon>Fungi</taxon>
        <taxon>Fungi incertae sedis</taxon>
        <taxon>Mucoromycota</taxon>
        <taxon>Glomeromycotina</taxon>
        <taxon>Glomeromycetes</taxon>
        <taxon>Diversisporales</taxon>
        <taxon>Gigasporaceae</taxon>
        <taxon>Dentiscutata</taxon>
    </lineage>
</organism>
<keyword evidence="1" id="KW-0175">Coiled coil</keyword>
<dbReference type="Proteomes" id="UP000789405">
    <property type="component" value="Unassembled WGS sequence"/>
</dbReference>